<dbReference type="AlphaFoldDB" id="A0A7W8E5S7"/>
<evidence type="ECO:0000256" key="4">
    <source>
        <dbReference type="ARBA" id="ARBA00022723"/>
    </source>
</evidence>
<comment type="cofactor">
    <cofactor evidence="1 8">
        <name>Zn(2+)</name>
        <dbReference type="ChEBI" id="CHEBI:29105"/>
    </cofactor>
</comment>
<name>A0A7W8E5S7_9BACT</name>
<dbReference type="InterPro" id="IPR013149">
    <property type="entry name" value="ADH-like_C"/>
</dbReference>
<evidence type="ECO:0000256" key="5">
    <source>
        <dbReference type="ARBA" id="ARBA00022833"/>
    </source>
</evidence>
<dbReference type="PANTHER" id="PTHR42940">
    <property type="entry name" value="ALCOHOL DEHYDROGENASE 1-RELATED"/>
    <property type="match status" value="1"/>
</dbReference>
<evidence type="ECO:0000256" key="6">
    <source>
        <dbReference type="ARBA" id="ARBA00023002"/>
    </source>
</evidence>
<dbReference type="Pfam" id="PF08240">
    <property type="entry name" value="ADH_N"/>
    <property type="match status" value="1"/>
</dbReference>
<dbReference type="InterPro" id="IPR011032">
    <property type="entry name" value="GroES-like_sf"/>
</dbReference>
<dbReference type="Proteomes" id="UP000540989">
    <property type="component" value="Unassembled WGS sequence"/>
</dbReference>
<dbReference type="PROSITE" id="PS00059">
    <property type="entry name" value="ADH_ZINC"/>
    <property type="match status" value="1"/>
</dbReference>
<comment type="similarity">
    <text evidence="2 8">Belongs to the zinc-containing alcohol dehydrogenase family.</text>
</comment>
<evidence type="ECO:0000256" key="2">
    <source>
        <dbReference type="ARBA" id="ARBA00008072"/>
    </source>
</evidence>
<dbReference type="PANTHER" id="PTHR42940:SF8">
    <property type="entry name" value="VACUOLAR PROTEIN SORTING-ASSOCIATED PROTEIN 11"/>
    <property type="match status" value="1"/>
</dbReference>
<dbReference type="GO" id="GO:0008270">
    <property type="term" value="F:zinc ion binding"/>
    <property type="evidence" value="ECO:0007669"/>
    <property type="project" value="InterPro"/>
</dbReference>
<feature type="region of interest" description="Disordered" evidence="9">
    <location>
        <begin position="1"/>
        <end position="29"/>
    </location>
</feature>
<keyword evidence="6 11" id="KW-0560">Oxidoreductase</keyword>
<dbReference type="Pfam" id="PF00107">
    <property type="entry name" value="ADH_zinc_N"/>
    <property type="match status" value="1"/>
</dbReference>
<dbReference type="SUPFAM" id="SSF51735">
    <property type="entry name" value="NAD(P)-binding Rossmann-fold domains"/>
    <property type="match status" value="1"/>
</dbReference>
<keyword evidence="7" id="KW-0520">NAD</keyword>
<organism evidence="11 12">
    <name type="scientific">Granulicella aggregans</name>
    <dbReference type="NCBI Taxonomy" id="474949"/>
    <lineage>
        <taxon>Bacteria</taxon>
        <taxon>Pseudomonadati</taxon>
        <taxon>Acidobacteriota</taxon>
        <taxon>Terriglobia</taxon>
        <taxon>Terriglobales</taxon>
        <taxon>Acidobacteriaceae</taxon>
        <taxon>Granulicella</taxon>
    </lineage>
</organism>
<dbReference type="EMBL" id="JACHIP010000008">
    <property type="protein sequence ID" value="MBB5059926.1"/>
    <property type="molecule type" value="Genomic_DNA"/>
</dbReference>
<evidence type="ECO:0000256" key="7">
    <source>
        <dbReference type="ARBA" id="ARBA00023027"/>
    </source>
</evidence>
<keyword evidence="4 8" id="KW-0479">Metal-binding</keyword>
<accession>A0A7W8E5S7</accession>
<dbReference type="GO" id="GO:0004022">
    <property type="term" value="F:alcohol dehydrogenase (NAD+) activity"/>
    <property type="evidence" value="ECO:0007669"/>
    <property type="project" value="UniProtKB-EC"/>
</dbReference>
<comment type="caution">
    <text evidence="11">The sequence shown here is derived from an EMBL/GenBank/DDBJ whole genome shotgun (WGS) entry which is preliminary data.</text>
</comment>
<sequence>MPMPINGTVLEHPSASRPNDISSTTRIPKPKQMQAAVVEMFGKPLVLREWDIPTPGVGQIVVKTEACGVCHTDLHAANGDWPLKPKPPFIPGHEAIGIVSAIGSGVTLVKEGDRVGVPWLYSACGHCEYCLSAWETVCPDALFGGYSVNGGFAEYILADPNYVAHIPKGISPTEAAPLICAGVTTYKGIKETQAKPGQWLAVSGCGGLGHLAIQYAKAMGLLVCAVDIDDRKLALAKKLGADLTFNAKTSDPAVELKRETGGGAHGVLITAPSLVAFKQGIAMTRKRGTCALVGLPPGDFPVPLFDVVANCISIRGSFVGTRADMAEALDFAVKGKVKADIELQPLSEINNVFKRLEHGDVPARVVLQFS</sequence>
<dbReference type="InterPro" id="IPR002328">
    <property type="entry name" value="ADH_Zn_CS"/>
</dbReference>
<dbReference type="InterPro" id="IPR013154">
    <property type="entry name" value="ADH-like_N"/>
</dbReference>
<reference evidence="11 12" key="1">
    <citation type="submission" date="2020-08" db="EMBL/GenBank/DDBJ databases">
        <title>Genomic Encyclopedia of Type Strains, Phase IV (KMG-V): Genome sequencing to study the core and pangenomes of soil and plant-associated prokaryotes.</title>
        <authorList>
            <person name="Whitman W."/>
        </authorList>
    </citation>
    <scope>NUCLEOTIDE SEQUENCE [LARGE SCALE GENOMIC DNA]</scope>
    <source>
        <strain evidence="11 12">M8UP14</strain>
    </source>
</reference>
<proteinExistence type="inferred from homology"/>
<dbReference type="Gene3D" id="3.90.180.10">
    <property type="entry name" value="Medium-chain alcohol dehydrogenases, catalytic domain"/>
    <property type="match status" value="1"/>
</dbReference>
<dbReference type="RefSeq" id="WP_246409718.1">
    <property type="nucleotide sequence ID" value="NZ_JACHIP010000008.1"/>
</dbReference>
<feature type="domain" description="Enoyl reductase (ER)" evidence="10">
    <location>
        <begin position="42"/>
        <end position="367"/>
    </location>
</feature>
<gene>
    <name evidence="11" type="ORF">HDF16_004660</name>
</gene>
<evidence type="ECO:0000313" key="12">
    <source>
        <dbReference type="Proteomes" id="UP000540989"/>
    </source>
</evidence>
<keyword evidence="12" id="KW-1185">Reference proteome</keyword>
<evidence type="ECO:0000313" key="11">
    <source>
        <dbReference type="EMBL" id="MBB5059926.1"/>
    </source>
</evidence>
<dbReference type="EC" id="1.1.1.1" evidence="3"/>
<dbReference type="Gene3D" id="3.40.50.720">
    <property type="entry name" value="NAD(P)-binding Rossmann-like Domain"/>
    <property type="match status" value="1"/>
</dbReference>
<feature type="compositionally biased region" description="Polar residues" evidence="9">
    <location>
        <begin position="16"/>
        <end position="26"/>
    </location>
</feature>
<evidence type="ECO:0000259" key="10">
    <source>
        <dbReference type="SMART" id="SM00829"/>
    </source>
</evidence>
<dbReference type="InterPro" id="IPR036291">
    <property type="entry name" value="NAD(P)-bd_dom_sf"/>
</dbReference>
<evidence type="ECO:0000256" key="1">
    <source>
        <dbReference type="ARBA" id="ARBA00001947"/>
    </source>
</evidence>
<evidence type="ECO:0000256" key="9">
    <source>
        <dbReference type="SAM" id="MobiDB-lite"/>
    </source>
</evidence>
<protein>
    <recommendedName>
        <fullName evidence="3">alcohol dehydrogenase</fullName>
        <ecNumber evidence="3">1.1.1.1</ecNumber>
    </recommendedName>
</protein>
<dbReference type="SMART" id="SM00829">
    <property type="entry name" value="PKS_ER"/>
    <property type="match status" value="1"/>
</dbReference>
<dbReference type="InterPro" id="IPR020843">
    <property type="entry name" value="ER"/>
</dbReference>
<dbReference type="SUPFAM" id="SSF50129">
    <property type="entry name" value="GroES-like"/>
    <property type="match status" value="1"/>
</dbReference>
<evidence type="ECO:0000256" key="3">
    <source>
        <dbReference type="ARBA" id="ARBA00013190"/>
    </source>
</evidence>
<dbReference type="FunFam" id="3.90.180.10:FF:000002">
    <property type="entry name" value="Alcohol dehydrogenase AdhP"/>
    <property type="match status" value="1"/>
</dbReference>
<evidence type="ECO:0000256" key="8">
    <source>
        <dbReference type="RuleBase" id="RU361277"/>
    </source>
</evidence>
<dbReference type="CDD" id="cd08297">
    <property type="entry name" value="CAD3"/>
    <property type="match status" value="1"/>
</dbReference>
<keyword evidence="5 8" id="KW-0862">Zinc</keyword>
<dbReference type="FunFam" id="3.40.50.720:FF:000039">
    <property type="entry name" value="Alcohol dehydrogenase AdhP"/>
    <property type="match status" value="1"/>
</dbReference>